<proteinExistence type="predicted"/>
<dbReference type="AlphaFoldDB" id="A0A8E2FCQ5"/>
<dbReference type="InterPro" id="IPR036514">
    <property type="entry name" value="SGNH_hydro_sf"/>
</dbReference>
<feature type="signal peptide" evidence="1">
    <location>
        <begin position="1"/>
        <end position="26"/>
    </location>
</feature>
<feature type="chain" id="PRO_5034014852" evidence="1">
    <location>
        <begin position="27"/>
        <end position="446"/>
    </location>
</feature>
<dbReference type="Proteomes" id="UP000250140">
    <property type="component" value="Unassembled WGS sequence"/>
</dbReference>
<accession>A0A8E2FCQ5</accession>
<dbReference type="PANTHER" id="PTHR43784:SF3">
    <property type="entry name" value="GDSL FAMILY LIPASE"/>
    <property type="match status" value="1"/>
</dbReference>
<dbReference type="EMBL" id="KV748564">
    <property type="protein sequence ID" value="OCL14528.1"/>
    <property type="molecule type" value="Genomic_DNA"/>
</dbReference>
<keyword evidence="1" id="KW-0732">Signal</keyword>
<dbReference type="OrthoDB" id="10071171at2759"/>
<dbReference type="InterPro" id="IPR053140">
    <property type="entry name" value="GDSL_Rv0518-like"/>
</dbReference>
<keyword evidence="2" id="KW-0378">Hydrolase</keyword>
<name>A0A8E2FCQ5_9PEZI</name>
<reference evidence="2 3" key="1">
    <citation type="journal article" date="2016" name="Nat. Commun.">
        <title>Ectomycorrhizal ecology is imprinted in the genome of the dominant symbiotic fungus Cenococcum geophilum.</title>
        <authorList>
            <consortium name="DOE Joint Genome Institute"/>
            <person name="Peter M."/>
            <person name="Kohler A."/>
            <person name="Ohm R.A."/>
            <person name="Kuo A."/>
            <person name="Krutzmann J."/>
            <person name="Morin E."/>
            <person name="Arend M."/>
            <person name="Barry K.W."/>
            <person name="Binder M."/>
            <person name="Choi C."/>
            <person name="Clum A."/>
            <person name="Copeland A."/>
            <person name="Grisel N."/>
            <person name="Haridas S."/>
            <person name="Kipfer T."/>
            <person name="LaButti K."/>
            <person name="Lindquist E."/>
            <person name="Lipzen A."/>
            <person name="Maire R."/>
            <person name="Meier B."/>
            <person name="Mihaltcheva S."/>
            <person name="Molinier V."/>
            <person name="Murat C."/>
            <person name="Poggeler S."/>
            <person name="Quandt C.A."/>
            <person name="Sperisen C."/>
            <person name="Tritt A."/>
            <person name="Tisserant E."/>
            <person name="Crous P.W."/>
            <person name="Henrissat B."/>
            <person name="Nehls U."/>
            <person name="Egli S."/>
            <person name="Spatafora J.W."/>
            <person name="Grigoriev I.V."/>
            <person name="Martin F.M."/>
        </authorList>
    </citation>
    <scope>NUCLEOTIDE SEQUENCE [LARGE SCALE GENOMIC DNA]</scope>
    <source>
        <strain evidence="2 3">CBS 207.34</strain>
    </source>
</reference>
<dbReference type="CDD" id="cd01830">
    <property type="entry name" value="XynE_like"/>
    <property type="match status" value="1"/>
</dbReference>
<dbReference type="Gene3D" id="3.40.50.1110">
    <property type="entry name" value="SGNH hydrolase"/>
    <property type="match status" value="1"/>
</dbReference>
<dbReference type="InterPro" id="IPR001087">
    <property type="entry name" value="GDSL"/>
</dbReference>
<keyword evidence="3" id="KW-1185">Reference proteome</keyword>
<evidence type="ECO:0000256" key="1">
    <source>
        <dbReference type="SAM" id="SignalP"/>
    </source>
</evidence>
<dbReference type="PANTHER" id="PTHR43784">
    <property type="entry name" value="GDSL-LIKE LIPASE/ACYLHYDROLASE, PUTATIVE (AFU_ORTHOLOGUE AFUA_2G00820)-RELATED"/>
    <property type="match status" value="1"/>
</dbReference>
<evidence type="ECO:0000313" key="3">
    <source>
        <dbReference type="Proteomes" id="UP000250140"/>
    </source>
</evidence>
<gene>
    <name evidence="2" type="ORF">AOQ84DRAFT_27262</name>
</gene>
<evidence type="ECO:0000313" key="2">
    <source>
        <dbReference type="EMBL" id="OCL14528.1"/>
    </source>
</evidence>
<dbReference type="Pfam" id="PF00657">
    <property type="entry name" value="Lipase_GDSL"/>
    <property type="match status" value="1"/>
</dbReference>
<protein>
    <submittedName>
        <fullName evidence="2">Extracellular GDSL-like lipase/acylhydrolase</fullName>
    </submittedName>
</protein>
<dbReference type="GO" id="GO:0016788">
    <property type="term" value="F:hydrolase activity, acting on ester bonds"/>
    <property type="evidence" value="ECO:0007669"/>
    <property type="project" value="InterPro"/>
</dbReference>
<sequence>MATPHLISRLALIAVFLWAILYSAEASQHHYSLIKPSIPDGHWIDTWTSMPQLTEPANLPPVPFNQTNLVFFNSTIRQTVHVSVGARQIRLRISNAFGTTNLPITAVTVALPANGTAGSSAIQPSTLQTVTFSKSTSFTVPNGALVVSDPINFSVQPQSMLTVTIYLAQGQQTNYITSHPGSRTTSWFSFGNHVNDTNMTDPSLQGAAHWYFLSAVEAWASSSSSTFAIVGDSITDGRGSDTDKNNRWPDLVLARMQKNEDTSNIAVANQAAGGNRILQDGLGPNALGRIDRDVLAQSGVKYAMIFEGVNDIGTADTTAAAQKLVGDQLISAFEQIVMRVHTFGIPIFAATITPFGASNSSIQPYSDPTREATRQRVNTWIRNSGVFDAVIDFDRIVRDPDNSSQLNSKYNSGDYLHPNVAGYEAIADAFPLDIFSDFASGVGGFM</sequence>
<dbReference type="SUPFAM" id="SSF52266">
    <property type="entry name" value="SGNH hydrolase"/>
    <property type="match status" value="1"/>
</dbReference>
<organism evidence="2 3">
    <name type="scientific">Glonium stellatum</name>
    <dbReference type="NCBI Taxonomy" id="574774"/>
    <lineage>
        <taxon>Eukaryota</taxon>
        <taxon>Fungi</taxon>
        <taxon>Dikarya</taxon>
        <taxon>Ascomycota</taxon>
        <taxon>Pezizomycotina</taxon>
        <taxon>Dothideomycetes</taxon>
        <taxon>Pleosporomycetidae</taxon>
        <taxon>Gloniales</taxon>
        <taxon>Gloniaceae</taxon>
        <taxon>Glonium</taxon>
    </lineage>
</organism>